<accession>A0A1H3UJ23</accession>
<dbReference type="NCBIfam" id="NF047509">
    <property type="entry name" value="Rv3131_FMN_oxido"/>
    <property type="match status" value="1"/>
</dbReference>
<keyword evidence="3" id="KW-1185">Reference proteome</keyword>
<evidence type="ECO:0008006" key="4">
    <source>
        <dbReference type="Google" id="ProtNLM"/>
    </source>
</evidence>
<sequence>MMSRIADPIAVVLAEAANVAGYAPSIHNTQPWRWRVLPDRLLLFADRGRQLTATDPDGELLLLSCGTALQHARLALCAAGWDTTVRYLPDPACPDLLAEIIPCDRAEVTPRAMRMVQAMRTRHTDRRPVSDEALPSDTTHALAAAAAGSARLHVLTADQVLELAAAAYRAGEIEADDPQIRSELAYWTGRSAPEGTGLPQDVLLAGAPRTTVPARDFGTPGTLPIGPGHDRHARYALLYGDDDQPASWLRAGEALGAVWLVAVGKGVSLVPLSGAIEVTTTRETLRRMLAGVGRPYLVIRLGVADAAPPRTPRMPASQTVDLSAVDPG</sequence>
<dbReference type="InterPro" id="IPR050627">
    <property type="entry name" value="Nitroreductase/BluB"/>
</dbReference>
<protein>
    <recommendedName>
        <fullName evidence="4">Nitroreductase</fullName>
    </recommendedName>
</protein>
<dbReference type="PANTHER" id="PTHR23026:SF123">
    <property type="entry name" value="NAD(P)H NITROREDUCTASE RV3131-RELATED"/>
    <property type="match status" value="1"/>
</dbReference>
<dbReference type="Proteomes" id="UP000199632">
    <property type="component" value="Unassembled WGS sequence"/>
</dbReference>
<dbReference type="GO" id="GO:0016491">
    <property type="term" value="F:oxidoreductase activity"/>
    <property type="evidence" value="ECO:0007669"/>
    <property type="project" value="InterPro"/>
</dbReference>
<evidence type="ECO:0000313" key="2">
    <source>
        <dbReference type="EMBL" id="SDZ62404.1"/>
    </source>
</evidence>
<dbReference type="STRING" id="137265.SAMN05421684_7453"/>
<evidence type="ECO:0000256" key="1">
    <source>
        <dbReference type="SAM" id="MobiDB-lite"/>
    </source>
</evidence>
<organism evidence="2 3">
    <name type="scientific">Asanoa ishikariensis</name>
    <dbReference type="NCBI Taxonomy" id="137265"/>
    <lineage>
        <taxon>Bacteria</taxon>
        <taxon>Bacillati</taxon>
        <taxon>Actinomycetota</taxon>
        <taxon>Actinomycetes</taxon>
        <taxon>Micromonosporales</taxon>
        <taxon>Micromonosporaceae</taxon>
        <taxon>Asanoa</taxon>
    </lineage>
</organism>
<dbReference type="InterPro" id="IPR000415">
    <property type="entry name" value="Nitroreductase-like"/>
</dbReference>
<dbReference type="PANTHER" id="PTHR23026">
    <property type="entry name" value="NADPH NITROREDUCTASE"/>
    <property type="match status" value="1"/>
</dbReference>
<gene>
    <name evidence="2" type="ORF">SAMN05421684_7453</name>
</gene>
<reference evidence="3" key="1">
    <citation type="submission" date="2016-10" db="EMBL/GenBank/DDBJ databases">
        <authorList>
            <person name="Varghese N."/>
            <person name="Submissions S."/>
        </authorList>
    </citation>
    <scope>NUCLEOTIDE SEQUENCE [LARGE SCALE GENOMIC DNA]</scope>
    <source>
        <strain evidence="3">DSM 44718</strain>
    </source>
</reference>
<dbReference type="AlphaFoldDB" id="A0A1H3UJ23"/>
<feature type="region of interest" description="Disordered" evidence="1">
    <location>
        <begin position="308"/>
        <end position="328"/>
    </location>
</feature>
<dbReference type="SUPFAM" id="SSF55469">
    <property type="entry name" value="FMN-dependent nitroreductase-like"/>
    <property type="match status" value="2"/>
</dbReference>
<name>A0A1H3UJ23_9ACTN</name>
<proteinExistence type="predicted"/>
<dbReference type="Gene3D" id="3.40.109.10">
    <property type="entry name" value="NADH Oxidase"/>
    <property type="match status" value="1"/>
</dbReference>
<dbReference type="EMBL" id="FNQB01000004">
    <property type="protein sequence ID" value="SDZ62404.1"/>
    <property type="molecule type" value="Genomic_DNA"/>
</dbReference>
<evidence type="ECO:0000313" key="3">
    <source>
        <dbReference type="Proteomes" id="UP000199632"/>
    </source>
</evidence>